<evidence type="ECO:0000256" key="7">
    <source>
        <dbReference type="ARBA" id="ARBA00023002"/>
    </source>
</evidence>
<dbReference type="PANTHER" id="PTHR43734:SF3">
    <property type="entry name" value="B-CAROTENE KETOLASE"/>
    <property type="match status" value="1"/>
</dbReference>
<evidence type="ECO:0000313" key="11">
    <source>
        <dbReference type="EMBL" id="TDK35019.1"/>
    </source>
</evidence>
<reference evidence="11 12" key="1">
    <citation type="submission" date="2019-03" db="EMBL/GenBank/DDBJ databases">
        <title>Rhizobium sp. nov., an bacterium isolated from biocrust in Mu Us Desert.</title>
        <authorList>
            <person name="Lixiong L."/>
        </authorList>
    </citation>
    <scope>NUCLEOTIDE SEQUENCE [LARGE SCALE GENOMIC DNA]</scope>
    <source>
        <strain evidence="11 12">SPY-1</strain>
    </source>
</reference>
<dbReference type="InterPro" id="IPR036188">
    <property type="entry name" value="FAD/NAD-bd_sf"/>
</dbReference>
<dbReference type="RefSeq" id="WP_133316442.1">
    <property type="nucleotide sequence ID" value="NZ_SMTL01000003.1"/>
</dbReference>
<organism evidence="11 12">
    <name type="scientific">Rhizobium deserti</name>
    <dbReference type="NCBI Taxonomy" id="2547961"/>
    <lineage>
        <taxon>Bacteria</taxon>
        <taxon>Pseudomonadati</taxon>
        <taxon>Pseudomonadota</taxon>
        <taxon>Alphaproteobacteria</taxon>
        <taxon>Hyphomicrobiales</taxon>
        <taxon>Rhizobiaceae</taxon>
        <taxon>Rhizobium/Agrobacterium group</taxon>
        <taxon>Rhizobium</taxon>
    </lineage>
</organism>
<evidence type="ECO:0000256" key="4">
    <source>
        <dbReference type="ARBA" id="ARBA00022630"/>
    </source>
</evidence>
<proteinExistence type="inferred from homology"/>
<dbReference type="AlphaFoldDB" id="A0A4R5UGL0"/>
<dbReference type="FunFam" id="3.50.50.60:FF:000378">
    <property type="entry name" value="Phytoene desaturase"/>
    <property type="match status" value="1"/>
</dbReference>
<dbReference type="InterPro" id="IPR008150">
    <property type="entry name" value="Phytoene_DH_bac_CS"/>
</dbReference>
<dbReference type="EMBL" id="SMTL01000003">
    <property type="protein sequence ID" value="TDK35019.1"/>
    <property type="molecule type" value="Genomic_DNA"/>
</dbReference>
<keyword evidence="4" id="KW-0285">Flavoprotein</keyword>
<protein>
    <recommendedName>
        <fullName evidence="8">Phytoene dehydrogenase</fullName>
    </recommendedName>
</protein>
<comment type="pathway">
    <text evidence="2 9">Carotenoid biosynthesis.</text>
</comment>
<evidence type="ECO:0000313" key="12">
    <source>
        <dbReference type="Proteomes" id="UP000295238"/>
    </source>
</evidence>
<accession>A0A4R5UGL0</accession>
<evidence type="ECO:0000256" key="1">
    <source>
        <dbReference type="ARBA" id="ARBA00001974"/>
    </source>
</evidence>
<comment type="similarity">
    <text evidence="3 9">Belongs to the carotenoid/retinoid oxidoreductase family.</text>
</comment>
<keyword evidence="12" id="KW-1185">Reference proteome</keyword>
<feature type="domain" description="Amine oxidase" evidence="10">
    <location>
        <begin position="16"/>
        <end position="491"/>
    </location>
</feature>
<name>A0A4R5UGL0_9HYPH</name>
<evidence type="ECO:0000256" key="6">
    <source>
        <dbReference type="ARBA" id="ARBA00022827"/>
    </source>
</evidence>
<dbReference type="PANTHER" id="PTHR43734">
    <property type="entry name" value="PHYTOENE DESATURASE"/>
    <property type="match status" value="1"/>
</dbReference>
<dbReference type="Proteomes" id="UP000295238">
    <property type="component" value="Unassembled WGS sequence"/>
</dbReference>
<dbReference type="InterPro" id="IPR002937">
    <property type="entry name" value="Amino_oxidase"/>
</dbReference>
<dbReference type="InterPro" id="IPR014105">
    <property type="entry name" value="Carotenoid/retinoid_OxRdtase"/>
</dbReference>
<dbReference type="SUPFAM" id="SSF51905">
    <property type="entry name" value="FAD/NAD(P)-binding domain"/>
    <property type="match status" value="1"/>
</dbReference>
<evidence type="ECO:0000256" key="3">
    <source>
        <dbReference type="ARBA" id="ARBA00006046"/>
    </source>
</evidence>
<evidence type="ECO:0000256" key="5">
    <source>
        <dbReference type="ARBA" id="ARBA00022746"/>
    </source>
</evidence>
<sequence>MNSQIKTAAVIGAGFGGLALAIRLQSARIQTTIFEKRDKPGGRAYVYTDDGFTFDAGPTVITDPGCLEELWALSGRRLSDYVTLLPVTPFYQLCWEDGFRFDYANDQTEIDRQIALKSPDDVAGYRQFLAYSEDVYREGYEKLGTVPFLNFWSMIKVAPQLMRLESHRSVYSKVSQFIKDDQLRQAFSFHSLLVGGNPFRTSSIYALIHALERKGGVWFAKGGTGALIAGMVKLFEDLGGVVHLSTEIDRIETRENRTTGVILKDGRSHAFDQIASNADVVHTYKHMLRDTARGQSNARALEKKSFSMSLFVVYFGLKTTHPELKHHMVLFGARYRELITEIFGTDGLAEDFSLYLHAPSVTDDSLAPPGSSAYYVLSPVPHLGTAEIDWNVEGPKYRDRILKYLNDHYIPGLLEDLVTVRHFTPFDFREELNAHLGSAFSVEPILTQSAWFRPHNRDDQIPNLYIVGAGTHPGAGIPGVVGSAKATAGLMIADARA</sequence>
<comment type="caution">
    <text evidence="11">The sequence shown here is derived from an EMBL/GenBank/DDBJ whole genome shotgun (WGS) entry which is preliminary data.</text>
</comment>
<dbReference type="GO" id="GO:0016117">
    <property type="term" value="P:carotenoid biosynthetic process"/>
    <property type="evidence" value="ECO:0007669"/>
    <property type="project" value="UniProtKB-KW"/>
</dbReference>
<dbReference type="GO" id="GO:0016627">
    <property type="term" value="F:oxidoreductase activity, acting on the CH-CH group of donors"/>
    <property type="evidence" value="ECO:0007669"/>
    <property type="project" value="UniProtKB-ARBA"/>
</dbReference>
<keyword evidence="7 9" id="KW-0560">Oxidoreductase</keyword>
<dbReference type="Pfam" id="PF01593">
    <property type="entry name" value="Amino_oxidase"/>
    <property type="match status" value="1"/>
</dbReference>
<dbReference type="OrthoDB" id="9774675at2"/>
<evidence type="ECO:0000259" key="10">
    <source>
        <dbReference type="Pfam" id="PF01593"/>
    </source>
</evidence>
<dbReference type="Gene3D" id="3.50.50.60">
    <property type="entry name" value="FAD/NAD(P)-binding domain"/>
    <property type="match status" value="3"/>
</dbReference>
<gene>
    <name evidence="11" type="ORF">E2F50_12155</name>
</gene>
<keyword evidence="6" id="KW-0274">FAD</keyword>
<comment type="cofactor">
    <cofactor evidence="1">
        <name>FAD</name>
        <dbReference type="ChEBI" id="CHEBI:57692"/>
    </cofactor>
</comment>
<evidence type="ECO:0000256" key="8">
    <source>
        <dbReference type="ARBA" id="ARBA00031986"/>
    </source>
</evidence>
<evidence type="ECO:0000256" key="2">
    <source>
        <dbReference type="ARBA" id="ARBA00004829"/>
    </source>
</evidence>
<keyword evidence="5 9" id="KW-0125">Carotenoid biosynthesis</keyword>
<dbReference type="NCBIfam" id="TIGR02734">
    <property type="entry name" value="crtI_fam"/>
    <property type="match status" value="1"/>
</dbReference>
<evidence type="ECO:0000256" key="9">
    <source>
        <dbReference type="RuleBase" id="RU362075"/>
    </source>
</evidence>
<dbReference type="PROSITE" id="PS00982">
    <property type="entry name" value="PHYTOENE_DH"/>
    <property type="match status" value="1"/>
</dbReference>